<dbReference type="EMBL" id="ML179302">
    <property type="protein sequence ID" value="THU91611.1"/>
    <property type="molecule type" value="Genomic_DNA"/>
</dbReference>
<organism evidence="1 2">
    <name type="scientific">Dendrothele bispora (strain CBS 962.96)</name>
    <dbReference type="NCBI Taxonomy" id="1314807"/>
    <lineage>
        <taxon>Eukaryota</taxon>
        <taxon>Fungi</taxon>
        <taxon>Dikarya</taxon>
        <taxon>Basidiomycota</taxon>
        <taxon>Agaricomycotina</taxon>
        <taxon>Agaricomycetes</taxon>
        <taxon>Agaricomycetidae</taxon>
        <taxon>Agaricales</taxon>
        <taxon>Agaricales incertae sedis</taxon>
        <taxon>Dendrothele</taxon>
    </lineage>
</organism>
<gene>
    <name evidence="1" type="ORF">K435DRAFT_673785</name>
</gene>
<dbReference type="SUPFAM" id="SSF46689">
    <property type="entry name" value="Homeodomain-like"/>
    <property type="match status" value="1"/>
</dbReference>
<evidence type="ECO:0000313" key="2">
    <source>
        <dbReference type="Proteomes" id="UP000297245"/>
    </source>
</evidence>
<sequence>MTEIAIDLDMPLQVVQRVIQTWNLIGEVCRERKGKGQPYILSDQNTKFLIAIISWNPDIYLDEIQLELYTQHGVDVSIVTIHRSLKRLGYSSKKVCLPIFFFACIDDLYKF</sequence>
<evidence type="ECO:0008006" key="3">
    <source>
        <dbReference type="Google" id="ProtNLM"/>
    </source>
</evidence>
<dbReference type="Proteomes" id="UP000297245">
    <property type="component" value="Unassembled WGS sequence"/>
</dbReference>
<dbReference type="OrthoDB" id="3264182at2759"/>
<proteinExistence type="predicted"/>
<dbReference type="InterPro" id="IPR009057">
    <property type="entry name" value="Homeodomain-like_sf"/>
</dbReference>
<reference evidence="1 2" key="1">
    <citation type="journal article" date="2019" name="Nat. Ecol. Evol.">
        <title>Megaphylogeny resolves global patterns of mushroom evolution.</title>
        <authorList>
            <person name="Varga T."/>
            <person name="Krizsan K."/>
            <person name="Foldi C."/>
            <person name="Dima B."/>
            <person name="Sanchez-Garcia M."/>
            <person name="Sanchez-Ramirez S."/>
            <person name="Szollosi G.J."/>
            <person name="Szarkandi J.G."/>
            <person name="Papp V."/>
            <person name="Albert L."/>
            <person name="Andreopoulos W."/>
            <person name="Angelini C."/>
            <person name="Antonin V."/>
            <person name="Barry K.W."/>
            <person name="Bougher N.L."/>
            <person name="Buchanan P."/>
            <person name="Buyck B."/>
            <person name="Bense V."/>
            <person name="Catcheside P."/>
            <person name="Chovatia M."/>
            <person name="Cooper J."/>
            <person name="Damon W."/>
            <person name="Desjardin D."/>
            <person name="Finy P."/>
            <person name="Geml J."/>
            <person name="Haridas S."/>
            <person name="Hughes K."/>
            <person name="Justo A."/>
            <person name="Karasinski D."/>
            <person name="Kautmanova I."/>
            <person name="Kiss B."/>
            <person name="Kocsube S."/>
            <person name="Kotiranta H."/>
            <person name="LaButti K.M."/>
            <person name="Lechner B.E."/>
            <person name="Liimatainen K."/>
            <person name="Lipzen A."/>
            <person name="Lukacs Z."/>
            <person name="Mihaltcheva S."/>
            <person name="Morgado L.N."/>
            <person name="Niskanen T."/>
            <person name="Noordeloos M.E."/>
            <person name="Ohm R.A."/>
            <person name="Ortiz-Santana B."/>
            <person name="Ovrebo C."/>
            <person name="Racz N."/>
            <person name="Riley R."/>
            <person name="Savchenko A."/>
            <person name="Shiryaev A."/>
            <person name="Soop K."/>
            <person name="Spirin V."/>
            <person name="Szebenyi C."/>
            <person name="Tomsovsky M."/>
            <person name="Tulloss R.E."/>
            <person name="Uehling J."/>
            <person name="Grigoriev I.V."/>
            <person name="Vagvolgyi C."/>
            <person name="Papp T."/>
            <person name="Martin F.M."/>
            <person name="Miettinen O."/>
            <person name="Hibbett D.S."/>
            <person name="Nagy L.G."/>
        </authorList>
    </citation>
    <scope>NUCLEOTIDE SEQUENCE [LARGE SCALE GENOMIC DNA]</scope>
    <source>
        <strain evidence="1 2">CBS 962.96</strain>
    </source>
</reference>
<name>A0A4S8LQV4_DENBC</name>
<evidence type="ECO:0000313" key="1">
    <source>
        <dbReference type="EMBL" id="THU91611.1"/>
    </source>
</evidence>
<keyword evidence="2" id="KW-1185">Reference proteome</keyword>
<protein>
    <recommendedName>
        <fullName evidence="3">Winged helix-turn helix domain-containing protein</fullName>
    </recommendedName>
</protein>
<dbReference type="AlphaFoldDB" id="A0A4S8LQV4"/>
<accession>A0A4S8LQV4</accession>